<evidence type="ECO:0000259" key="2">
    <source>
        <dbReference type="Pfam" id="PF00884"/>
    </source>
</evidence>
<evidence type="ECO:0000256" key="1">
    <source>
        <dbReference type="SAM" id="Phobius"/>
    </source>
</evidence>
<protein>
    <submittedName>
        <fullName evidence="3">Sulfatase-like hydrolase/transferase</fullName>
    </submittedName>
</protein>
<dbReference type="InterPro" id="IPR017850">
    <property type="entry name" value="Alkaline_phosphatase_core_sf"/>
</dbReference>
<name>A0ABS7E501_9GAMM</name>
<feature type="transmembrane region" description="Helical" evidence="1">
    <location>
        <begin position="139"/>
        <end position="161"/>
    </location>
</feature>
<gene>
    <name evidence="3" type="ORF">K0625_13730</name>
</gene>
<feature type="transmembrane region" description="Helical" evidence="1">
    <location>
        <begin position="168"/>
        <end position="189"/>
    </location>
</feature>
<organism evidence="3 4">
    <name type="scientific">Shewanella nanhaiensis</name>
    <dbReference type="NCBI Taxonomy" id="2864872"/>
    <lineage>
        <taxon>Bacteria</taxon>
        <taxon>Pseudomonadati</taxon>
        <taxon>Pseudomonadota</taxon>
        <taxon>Gammaproteobacteria</taxon>
        <taxon>Alteromonadales</taxon>
        <taxon>Shewanellaceae</taxon>
        <taxon>Shewanella</taxon>
    </lineage>
</organism>
<feature type="transmembrane region" description="Helical" evidence="1">
    <location>
        <begin position="17"/>
        <end position="35"/>
    </location>
</feature>
<dbReference type="InterPro" id="IPR000917">
    <property type="entry name" value="Sulfatase_N"/>
</dbReference>
<reference evidence="3 4" key="1">
    <citation type="submission" date="2021-07" db="EMBL/GenBank/DDBJ databases">
        <title>Shewanella sp. nov, isolated from SCS.</title>
        <authorList>
            <person name="Cao W.R."/>
        </authorList>
    </citation>
    <scope>NUCLEOTIDE SEQUENCE [LARGE SCALE GENOMIC DNA]</scope>
    <source>
        <strain evidence="3 4">NR704-98</strain>
    </source>
</reference>
<dbReference type="SUPFAM" id="SSF53649">
    <property type="entry name" value="Alkaline phosphatase-like"/>
    <property type="match status" value="1"/>
</dbReference>
<feature type="transmembrane region" description="Helical" evidence="1">
    <location>
        <begin position="106"/>
        <end position="127"/>
    </location>
</feature>
<sequence>MGRALTNNAMEITMGRTFLRTVTLMLLSLIALYILKQSLQFYTPISIAEAMLHIRTDDILSLGFLLDLAYFFLLTIFLHLLWSLIITVSCSPWFQIIDKDNIRTQIWLIIMFAHIALVLSANAYLYPTSLLGFMRDTPLASPMGLFSLSLLLSFQFIWGVLSSLNRKVLLTLTLTCIALVLFFNLHRILPLHQTATSKPNIFIIGIDGLRPDHLALRDKKNTLTPHLNSFIAQSITYDKTYTPQGRTYVAWMSLLTGQYPVNHGARFNLTPPELVHKALPLVRELKQQNYKTSYAMDERRFNQIDHEYGFENIIGPKIGAADAIIANIADFPLINLFVNTPFSQLLFPYLSLNRAYGKAYDPYLFNEKVVSSLSTTRANFLSVHFCQLHWPFTSKEFIDPKQVNWKGNYNHFMYQGMLEKVDKQFNHFIELLSDRGYLNNAIIYLISDHGEGFMLDRDKLIALSSLSDKQSKLSVNSWGHGNNVLTQEQSDVLMAYRRFSDGKTVQEGKKISGTFSLIDIAPSLFDELNLSLNKSDKQFDGIILPKSTQSKDSNIFERNIFVESSLPVNAINTSFIDDRKVLSETASDYEVRENGRAVLQAERYPSLVSQKQRSVYYQKWQLAMLPDYDSLVLVNTLQKSWQPISSYHGDAPWQKMLAWLCAHYRDDYQFDKHNACKDTSRQVREVSSMLSSP</sequence>
<feature type="transmembrane region" description="Helical" evidence="1">
    <location>
        <begin position="68"/>
        <end position="94"/>
    </location>
</feature>
<keyword evidence="4" id="KW-1185">Reference proteome</keyword>
<dbReference type="InterPro" id="IPR052701">
    <property type="entry name" value="GAG_Ulvan_Degrading_Sulfatases"/>
</dbReference>
<dbReference type="Proteomes" id="UP001195963">
    <property type="component" value="Unassembled WGS sequence"/>
</dbReference>
<feature type="domain" description="Sulfatase N-terminal" evidence="2">
    <location>
        <begin position="199"/>
        <end position="526"/>
    </location>
</feature>
<evidence type="ECO:0000313" key="3">
    <source>
        <dbReference type="EMBL" id="MBW8184730.1"/>
    </source>
</evidence>
<evidence type="ECO:0000313" key="4">
    <source>
        <dbReference type="Proteomes" id="UP001195963"/>
    </source>
</evidence>
<keyword evidence="1" id="KW-1133">Transmembrane helix</keyword>
<dbReference type="PANTHER" id="PTHR43751:SF3">
    <property type="entry name" value="SULFATASE N-TERMINAL DOMAIN-CONTAINING PROTEIN"/>
    <property type="match status" value="1"/>
</dbReference>
<comment type="caution">
    <text evidence="3">The sequence shown here is derived from an EMBL/GenBank/DDBJ whole genome shotgun (WGS) entry which is preliminary data.</text>
</comment>
<keyword evidence="1" id="KW-0812">Transmembrane</keyword>
<proteinExistence type="predicted"/>
<dbReference type="Pfam" id="PF00884">
    <property type="entry name" value="Sulfatase"/>
    <property type="match status" value="1"/>
</dbReference>
<accession>A0ABS7E501</accession>
<keyword evidence="1" id="KW-0472">Membrane</keyword>
<dbReference type="Gene3D" id="3.40.720.10">
    <property type="entry name" value="Alkaline Phosphatase, subunit A"/>
    <property type="match status" value="1"/>
</dbReference>
<dbReference type="EMBL" id="JAHZST010000009">
    <property type="protein sequence ID" value="MBW8184730.1"/>
    <property type="molecule type" value="Genomic_DNA"/>
</dbReference>
<dbReference type="PANTHER" id="PTHR43751">
    <property type="entry name" value="SULFATASE"/>
    <property type="match status" value="1"/>
</dbReference>